<sequence>MIRFHKVLHVNVELTFDQAGWGCSDHTTVQGVTLELLSKSLDTEAHHGTSHNAPAAAQPPHRHSCWERPGEGTTGEQGSRRTRGEHLYPTPSTRLTGETEGKISISEDGWLYLEQALDWAHTQTHTLELEALVGSEPVEGPVSITINVLDVNNHAPSFNQTDYNGIVKERTPAGVPFARVFATDLDDPESPNAHLSYTLVSQIPNRDNTLFFQINSNTGDISTTAEGERLLKAREGVVHSRGGDFRDSLKKKFDEYCTPTDDIPYELNPFYSCVQRAESRRLNPLEDPDFTLIVRVEDMGGESLNALNGNARVNIAVQENLWVNPGPINLREQLKGIYPMPIGKVQSNDPSALYRLVQKERELTFPFNVTEEGDILLTEELDREDKAMYILVVFAEDSHGNEVDPPLEVQVVVDDVNDNPPICEEELSVFEVQENEPTGSPIGDLMVHDADDINTPNALLSYSLVSQTPSSVFTIDGISGRIQAKQMLQRRDATEYHLTVRVNDPGFSTECKVLIKVIDINNELPIFEMNDYGSHNLSEDTAVGHTLLTVKATDADDPGTGSSRIEFHITAGNKDGVFAMETDDNGEGRLVVAKPLNYEAASSYMLQIDARNPEPLVKGLEYGAESSAVVSLAISDVDEAPVFAMDILDVAVPEDTKAGATLLKINAKDPEGKEILFKMEGDTKGWLEIDPATGEIKIKNKAVLDRETVEAFHFTVVAFEKANPELSSEREVSVRLLDVNDNVPKLTENQAFICVKKPQPIVLTALDADADPFGAPFTFSLAQGKKSPNWDLSTVDGTSAKLTLKKSPSEDKTFLIPINIKDNAGMGITQKFEVRVCNCTELGYCFTKPDVHAGVLGMPTTVGILAGTVGFIALVLVIAFHRIKKDNQKKACREKRMPFSRNSGHNPESHWIPAGKFWSGNTWVNTAFYHKAYSRPPATSLYV</sequence>
<dbReference type="InterPro" id="IPR015919">
    <property type="entry name" value="Cadherin-like_sf"/>
</dbReference>
<dbReference type="GO" id="GO:0060027">
    <property type="term" value="P:convergent extension involved in gastrulation"/>
    <property type="evidence" value="ECO:0007669"/>
    <property type="project" value="UniProtKB-ARBA"/>
</dbReference>
<dbReference type="GO" id="GO:0007043">
    <property type="term" value="P:cell-cell junction assembly"/>
    <property type="evidence" value="ECO:0007669"/>
    <property type="project" value="TreeGrafter"/>
</dbReference>
<feature type="domain" description="Cadherin" evidence="11">
    <location>
        <begin position="644"/>
        <end position="746"/>
    </location>
</feature>
<keyword evidence="6 10" id="KW-0472">Membrane</keyword>
<dbReference type="GO" id="GO:0016477">
    <property type="term" value="P:cell migration"/>
    <property type="evidence" value="ECO:0007669"/>
    <property type="project" value="TreeGrafter"/>
</dbReference>
<gene>
    <name evidence="12" type="ORF">J4Q44_G00025790</name>
</gene>
<dbReference type="GO" id="GO:0007156">
    <property type="term" value="P:homophilic cell adhesion via plasma membrane adhesion molecules"/>
    <property type="evidence" value="ECO:0007669"/>
    <property type="project" value="InterPro"/>
</dbReference>
<evidence type="ECO:0000256" key="5">
    <source>
        <dbReference type="ARBA" id="ARBA00022889"/>
    </source>
</evidence>
<dbReference type="Gene3D" id="2.60.40.60">
    <property type="entry name" value="Cadherins"/>
    <property type="match status" value="7"/>
</dbReference>
<keyword evidence="7" id="KW-0325">Glycoprotein</keyword>
<keyword evidence="2" id="KW-1003">Cell membrane</keyword>
<evidence type="ECO:0000256" key="2">
    <source>
        <dbReference type="ARBA" id="ARBA00022475"/>
    </source>
</evidence>
<keyword evidence="4 8" id="KW-0106">Calcium</keyword>
<feature type="domain" description="Cadherin" evidence="11">
    <location>
        <begin position="537"/>
        <end position="643"/>
    </location>
</feature>
<dbReference type="SMART" id="SM00112">
    <property type="entry name" value="CA"/>
    <property type="match status" value="6"/>
</dbReference>
<dbReference type="CDD" id="cd11304">
    <property type="entry name" value="Cadherin_repeat"/>
    <property type="match status" value="6"/>
</dbReference>
<dbReference type="GO" id="GO:0016342">
    <property type="term" value="C:catenin complex"/>
    <property type="evidence" value="ECO:0007669"/>
    <property type="project" value="TreeGrafter"/>
</dbReference>
<dbReference type="GO" id="GO:0016339">
    <property type="term" value="P:calcium-dependent cell-cell adhesion via plasma membrane cell adhesion molecules"/>
    <property type="evidence" value="ECO:0007669"/>
    <property type="project" value="TreeGrafter"/>
</dbReference>
<evidence type="ECO:0000256" key="8">
    <source>
        <dbReference type="PROSITE-ProRule" id="PRU00043"/>
    </source>
</evidence>
<dbReference type="EMBL" id="JAGTTL010000002">
    <property type="protein sequence ID" value="KAK6326934.1"/>
    <property type="molecule type" value="Genomic_DNA"/>
</dbReference>
<dbReference type="PANTHER" id="PTHR24027:SF419">
    <property type="entry name" value="CADHERIN-17"/>
    <property type="match status" value="1"/>
</dbReference>
<keyword evidence="5" id="KW-0130">Cell adhesion</keyword>
<reference evidence="12 13" key="1">
    <citation type="submission" date="2021-04" db="EMBL/GenBank/DDBJ databases">
        <authorList>
            <person name="De Guttry C."/>
            <person name="Zahm M."/>
            <person name="Klopp C."/>
            <person name="Cabau C."/>
            <person name="Louis A."/>
            <person name="Berthelot C."/>
            <person name="Parey E."/>
            <person name="Roest Crollius H."/>
            <person name="Montfort J."/>
            <person name="Robinson-Rechavi M."/>
            <person name="Bucao C."/>
            <person name="Bouchez O."/>
            <person name="Gislard M."/>
            <person name="Lluch J."/>
            <person name="Milhes M."/>
            <person name="Lampietro C."/>
            <person name="Lopez Roques C."/>
            <person name="Donnadieu C."/>
            <person name="Braasch I."/>
            <person name="Desvignes T."/>
            <person name="Postlethwait J."/>
            <person name="Bobe J."/>
            <person name="Wedekind C."/>
            <person name="Guiguen Y."/>
        </authorList>
    </citation>
    <scope>NUCLEOTIDE SEQUENCE [LARGE SCALE GENOMIC DNA]</scope>
    <source>
        <strain evidence="12">Cs_M1</strain>
        <tissue evidence="12">Blood</tissue>
    </source>
</reference>
<dbReference type="PROSITE" id="PS50268">
    <property type="entry name" value="CADHERIN_2"/>
    <property type="match status" value="6"/>
</dbReference>
<evidence type="ECO:0000259" key="11">
    <source>
        <dbReference type="PROSITE" id="PS50268"/>
    </source>
</evidence>
<dbReference type="PROSITE" id="PS00232">
    <property type="entry name" value="CADHERIN_1"/>
    <property type="match status" value="2"/>
</dbReference>
<feature type="transmembrane region" description="Helical" evidence="10">
    <location>
        <begin position="856"/>
        <end position="880"/>
    </location>
</feature>
<dbReference type="InterPro" id="IPR002126">
    <property type="entry name" value="Cadherin-like_dom"/>
</dbReference>
<evidence type="ECO:0000256" key="10">
    <source>
        <dbReference type="SAM" id="Phobius"/>
    </source>
</evidence>
<dbReference type="GO" id="GO:0044331">
    <property type="term" value="P:cell-cell adhesion mediated by cadherin"/>
    <property type="evidence" value="ECO:0007669"/>
    <property type="project" value="TreeGrafter"/>
</dbReference>
<feature type="domain" description="Cadherin" evidence="11">
    <location>
        <begin position="424"/>
        <end position="527"/>
    </location>
</feature>
<proteinExistence type="predicted"/>
<feature type="region of interest" description="Disordered" evidence="9">
    <location>
        <begin position="44"/>
        <end position="97"/>
    </location>
</feature>
<keyword evidence="13" id="KW-1185">Reference proteome</keyword>
<name>A0AAN8MBJ7_9TELE</name>
<evidence type="ECO:0000256" key="6">
    <source>
        <dbReference type="ARBA" id="ARBA00023136"/>
    </source>
</evidence>
<dbReference type="GO" id="GO:0008013">
    <property type="term" value="F:beta-catenin binding"/>
    <property type="evidence" value="ECO:0007669"/>
    <property type="project" value="TreeGrafter"/>
</dbReference>
<dbReference type="PANTHER" id="PTHR24027">
    <property type="entry name" value="CADHERIN-23"/>
    <property type="match status" value="1"/>
</dbReference>
<dbReference type="GO" id="GO:0000902">
    <property type="term" value="P:cell morphogenesis"/>
    <property type="evidence" value="ECO:0007669"/>
    <property type="project" value="TreeGrafter"/>
</dbReference>
<evidence type="ECO:0000256" key="1">
    <source>
        <dbReference type="ARBA" id="ARBA00004236"/>
    </source>
</evidence>
<dbReference type="InterPro" id="IPR039808">
    <property type="entry name" value="Cadherin"/>
</dbReference>
<evidence type="ECO:0000256" key="9">
    <source>
        <dbReference type="SAM" id="MobiDB-lite"/>
    </source>
</evidence>
<keyword evidence="10" id="KW-1133">Transmembrane helix</keyword>
<evidence type="ECO:0000256" key="3">
    <source>
        <dbReference type="ARBA" id="ARBA00022737"/>
    </source>
</evidence>
<dbReference type="Pfam" id="PF00028">
    <property type="entry name" value="Cadherin"/>
    <property type="match status" value="4"/>
</dbReference>
<dbReference type="InterPro" id="IPR020894">
    <property type="entry name" value="Cadherin_CS"/>
</dbReference>
<evidence type="ECO:0000313" key="13">
    <source>
        <dbReference type="Proteomes" id="UP001356427"/>
    </source>
</evidence>
<dbReference type="GO" id="GO:0045296">
    <property type="term" value="F:cadherin binding"/>
    <property type="evidence" value="ECO:0007669"/>
    <property type="project" value="TreeGrafter"/>
</dbReference>
<accession>A0AAN8MBJ7</accession>
<evidence type="ECO:0000256" key="7">
    <source>
        <dbReference type="ARBA" id="ARBA00023180"/>
    </source>
</evidence>
<feature type="domain" description="Cadherin" evidence="11">
    <location>
        <begin position="159"/>
        <end position="229"/>
    </location>
</feature>
<dbReference type="SUPFAM" id="SSF49313">
    <property type="entry name" value="Cadherin-like"/>
    <property type="match status" value="6"/>
</dbReference>
<keyword evidence="3" id="KW-0677">Repeat</keyword>
<comment type="subcellular location">
    <subcellularLocation>
        <location evidence="1">Cell membrane</location>
    </subcellularLocation>
</comment>
<protein>
    <recommendedName>
        <fullName evidence="11">Cadherin domain-containing protein</fullName>
    </recommendedName>
</protein>
<feature type="domain" description="Cadherin" evidence="11">
    <location>
        <begin position="104"/>
        <end position="158"/>
    </location>
</feature>
<dbReference type="GO" id="GO:0034332">
    <property type="term" value="P:adherens junction organization"/>
    <property type="evidence" value="ECO:0007669"/>
    <property type="project" value="TreeGrafter"/>
</dbReference>
<dbReference type="PRINTS" id="PR00205">
    <property type="entry name" value="CADHERIN"/>
</dbReference>
<dbReference type="FunFam" id="2.60.40.60:FF:000019">
    <property type="entry name" value="Cadherin 2"/>
    <property type="match status" value="1"/>
</dbReference>
<dbReference type="AlphaFoldDB" id="A0AAN8MBJ7"/>
<evidence type="ECO:0000256" key="4">
    <source>
        <dbReference type="ARBA" id="ARBA00022837"/>
    </source>
</evidence>
<keyword evidence="10" id="KW-0812">Transmembrane</keyword>
<comment type="caution">
    <text evidence="12">The sequence shown here is derived from an EMBL/GenBank/DDBJ whole genome shotgun (WGS) entry which is preliminary data.</text>
</comment>
<dbReference type="FunFam" id="2.60.40.60:FF:000011">
    <property type="entry name" value="Cadherin 1"/>
    <property type="match status" value="1"/>
</dbReference>
<dbReference type="GO" id="GO:0005509">
    <property type="term" value="F:calcium ion binding"/>
    <property type="evidence" value="ECO:0007669"/>
    <property type="project" value="UniProtKB-UniRule"/>
</dbReference>
<feature type="domain" description="Cadherin" evidence="11">
    <location>
        <begin position="354"/>
        <end position="423"/>
    </location>
</feature>
<evidence type="ECO:0000313" key="12">
    <source>
        <dbReference type="EMBL" id="KAK6326934.1"/>
    </source>
</evidence>
<organism evidence="12 13">
    <name type="scientific">Coregonus suidteri</name>
    <dbReference type="NCBI Taxonomy" id="861788"/>
    <lineage>
        <taxon>Eukaryota</taxon>
        <taxon>Metazoa</taxon>
        <taxon>Chordata</taxon>
        <taxon>Craniata</taxon>
        <taxon>Vertebrata</taxon>
        <taxon>Euteleostomi</taxon>
        <taxon>Actinopterygii</taxon>
        <taxon>Neopterygii</taxon>
        <taxon>Teleostei</taxon>
        <taxon>Protacanthopterygii</taxon>
        <taxon>Salmoniformes</taxon>
        <taxon>Salmonidae</taxon>
        <taxon>Coregoninae</taxon>
        <taxon>Coregonus</taxon>
    </lineage>
</organism>
<dbReference type="GO" id="GO:0005912">
    <property type="term" value="C:adherens junction"/>
    <property type="evidence" value="ECO:0007669"/>
    <property type="project" value="TreeGrafter"/>
</dbReference>
<dbReference type="Proteomes" id="UP001356427">
    <property type="component" value="Unassembled WGS sequence"/>
</dbReference>